<organism evidence="7 8">
    <name type="scientific">Paramecium tetraurelia</name>
    <dbReference type="NCBI Taxonomy" id="5888"/>
    <lineage>
        <taxon>Eukaryota</taxon>
        <taxon>Sar</taxon>
        <taxon>Alveolata</taxon>
        <taxon>Ciliophora</taxon>
        <taxon>Intramacronucleata</taxon>
        <taxon>Oligohymenophorea</taxon>
        <taxon>Peniculida</taxon>
        <taxon>Parameciidae</taxon>
        <taxon>Paramecium</taxon>
    </lineage>
</organism>
<dbReference type="GO" id="GO:0000045">
    <property type="term" value="P:autophagosome assembly"/>
    <property type="evidence" value="ECO:0000318"/>
    <property type="project" value="GO_Central"/>
</dbReference>
<dbReference type="PROSITE" id="PS50011">
    <property type="entry name" value="PROTEIN_KINASE_DOM"/>
    <property type="match status" value="1"/>
</dbReference>
<dbReference type="GO" id="GO:0005737">
    <property type="term" value="C:cytoplasm"/>
    <property type="evidence" value="ECO:0000318"/>
    <property type="project" value="GO_Central"/>
</dbReference>
<keyword evidence="8" id="KW-1185">Reference proteome</keyword>
<name>A0DDM9_PARTE</name>
<keyword evidence="1" id="KW-0808">Transferase</keyword>
<dbReference type="PANTHER" id="PTHR24348:SF22">
    <property type="entry name" value="NON-SPECIFIC SERINE_THREONINE PROTEIN KINASE"/>
    <property type="match status" value="1"/>
</dbReference>
<dbReference type="InterPro" id="IPR017441">
    <property type="entry name" value="Protein_kinase_ATP_BS"/>
</dbReference>
<dbReference type="GO" id="GO:0005524">
    <property type="term" value="F:ATP binding"/>
    <property type="evidence" value="ECO:0007669"/>
    <property type="project" value="UniProtKB-UniRule"/>
</dbReference>
<dbReference type="HOGENOM" id="CLU_000288_37_6_1"/>
<dbReference type="RefSeq" id="XP_001448543.1">
    <property type="nucleotide sequence ID" value="XM_001448506.1"/>
</dbReference>
<dbReference type="Pfam" id="PF00069">
    <property type="entry name" value="Pkinase"/>
    <property type="match status" value="1"/>
</dbReference>
<dbReference type="AlphaFoldDB" id="A0DDM9"/>
<dbReference type="OrthoDB" id="346907at2759"/>
<dbReference type="InterPro" id="IPR011009">
    <property type="entry name" value="Kinase-like_dom_sf"/>
</dbReference>
<dbReference type="eggNOG" id="KOG0595">
    <property type="taxonomic scope" value="Eukaryota"/>
</dbReference>
<accession>A0DDM9</accession>
<feature type="binding site" evidence="5">
    <location>
        <position position="44"/>
    </location>
    <ligand>
        <name>ATP</name>
        <dbReference type="ChEBI" id="CHEBI:30616"/>
    </ligand>
</feature>
<dbReference type="GO" id="GO:0010506">
    <property type="term" value="P:regulation of autophagy"/>
    <property type="evidence" value="ECO:0000318"/>
    <property type="project" value="GO_Central"/>
</dbReference>
<dbReference type="STRING" id="5888.A0DDM9"/>
<evidence type="ECO:0000313" key="8">
    <source>
        <dbReference type="Proteomes" id="UP000000600"/>
    </source>
</evidence>
<dbReference type="InterPro" id="IPR000719">
    <property type="entry name" value="Prot_kinase_dom"/>
</dbReference>
<evidence type="ECO:0000259" key="6">
    <source>
        <dbReference type="PROSITE" id="PS50011"/>
    </source>
</evidence>
<keyword evidence="2 5" id="KW-0547">Nucleotide-binding</keyword>
<dbReference type="Gene3D" id="1.10.510.10">
    <property type="entry name" value="Transferase(Phosphotransferase) domain 1"/>
    <property type="match status" value="1"/>
</dbReference>
<evidence type="ECO:0000256" key="2">
    <source>
        <dbReference type="ARBA" id="ARBA00022741"/>
    </source>
</evidence>
<protein>
    <recommendedName>
        <fullName evidence="6">Protein kinase domain-containing protein</fullName>
    </recommendedName>
</protein>
<dbReference type="GO" id="GO:0005776">
    <property type="term" value="C:autophagosome"/>
    <property type="evidence" value="ECO:0000318"/>
    <property type="project" value="GO_Central"/>
</dbReference>
<evidence type="ECO:0000256" key="5">
    <source>
        <dbReference type="PROSITE-ProRule" id="PRU10141"/>
    </source>
</evidence>
<reference evidence="7 8" key="1">
    <citation type="journal article" date="2006" name="Nature">
        <title>Global trends of whole-genome duplications revealed by the ciliate Paramecium tetraurelia.</title>
        <authorList>
            <consortium name="Genoscope"/>
            <person name="Aury J.-M."/>
            <person name="Jaillon O."/>
            <person name="Duret L."/>
            <person name="Noel B."/>
            <person name="Jubin C."/>
            <person name="Porcel B.M."/>
            <person name="Segurens B."/>
            <person name="Daubin V."/>
            <person name="Anthouard V."/>
            <person name="Aiach N."/>
            <person name="Arnaiz O."/>
            <person name="Billaut A."/>
            <person name="Beisson J."/>
            <person name="Blanc I."/>
            <person name="Bouhouche K."/>
            <person name="Camara F."/>
            <person name="Duharcourt S."/>
            <person name="Guigo R."/>
            <person name="Gogendeau D."/>
            <person name="Katinka M."/>
            <person name="Keller A.-M."/>
            <person name="Kissmehl R."/>
            <person name="Klotz C."/>
            <person name="Koll F."/>
            <person name="Le Moue A."/>
            <person name="Lepere C."/>
            <person name="Malinsky S."/>
            <person name="Nowacki M."/>
            <person name="Nowak J.K."/>
            <person name="Plattner H."/>
            <person name="Poulain J."/>
            <person name="Ruiz F."/>
            <person name="Serrano V."/>
            <person name="Zagulski M."/>
            <person name="Dessen P."/>
            <person name="Betermier M."/>
            <person name="Weissenbach J."/>
            <person name="Scarpelli C."/>
            <person name="Schachter V."/>
            <person name="Sperling L."/>
            <person name="Meyer E."/>
            <person name="Cohen J."/>
            <person name="Wincker P."/>
        </authorList>
    </citation>
    <scope>NUCLEOTIDE SEQUENCE [LARGE SCALE GENOMIC DNA]</scope>
    <source>
        <strain evidence="7 8">Stock d4-2</strain>
    </source>
</reference>
<dbReference type="FunFam" id="1.10.510.10:FF:000654">
    <property type="entry name" value="Protein kinase, putative"/>
    <property type="match status" value="1"/>
</dbReference>
<evidence type="ECO:0000313" key="7">
    <source>
        <dbReference type="EMBL" id="CAK81146.1"/>
    </source>
</evidence>
<sequence>MSEHWTTKQIDKYIIVNKKLGSGAFGTVFRGFKKNDETKQVAVKAISIASIKDSAKMVEHIKREISILQSANNPHIVKLYDVARTPHYLYLFLEYCHDGDLKKYLSTKYGRRLSEVEAVIFLKHLVEGFRTLYQLKIIHRDIKPANILLHKGVAKITDFGFARVIDTGMNDPAYFSRVGSPLYMAPQILEGQPFSSKCDVWSMGIMLFEMLYGKPPWDGDNQYNLLQNIKKTALTIPDAPVRSDKIKQLLKHMLVVSEKDRFSWEQIFHHEIIQIQEAQIKNNLEYLMKEKDELSRSESLNKLYMEMNLVVGYLDQPEQIIQEPSSPQSLQTDDGKQSLDDINNEKGLQIINQYDAEQKRRKAMLKYNTYFLFERNIAFFFNYVIQKVIKMSHQGILKLSQELYYTTIFCISKNQNVHLKRMSDQLMSKNPEKFDRETWGRYLISQEYKKILTVTKNDIKHTEDFYLEIYKKEKQIIEKELAQPDNKRATKIKLVLDVNFDQNTFFQQLYQQVVQESLETIKTVIKQTKDTDSAYKDLLQLGWFLVICLNPYLEFKDINMDFNQFYEEMQTLTEVQLQEKIGKRLDL</sequence>
<dbReference type="SMART" id="SM00220">
    <property type="entry name" value="S_TKc"/>
    <property type="match status" value="1"/>
</dbReference>
<feature type="domain" description="Protein kinase" evidence="6">
    <location>
        <begin position="14"/>
        <end position="273"/>
    </location>
</feature>
<evidence type="ECO:0000256" key="1">
    <source>
        <dbReference type="ARBA" id="ARBA00022679"/>
    </source>
</evidence>
<dbReference type="GO" id="GO:0000407">
    <property type="term" value="C:phagophore assembly site"/>
    <property type="evidence" value="ECO:0000318"/>
    <property type="project" value="GO_Central"/>
</dbReference>
<dbReference type="InParanoid" id="A0DDM9"/>
<dbReference type="GeneID" id="5034352"/>
<dbReference type="InterPro" id="IPR045269">
    <property type="entry name" value="Atg1-like"/>
</dbReference>
<dbReference type="SUPFAM" id="SSF56112">
    <property type="entry name" value="Protein kinase-like (PK-like)"/>
    <property type="match status" value="1"/>
</dbReference>
<dbReference type="Proteomes" id="UP000000600">
    <property type="component" value="Unassembled WGS sequence"/>
</dbReference>
<dbReference type="EMBL" id="CT868396">
    <property type="protein sequence ID" value="CAK81146.1"/>
    <property type="molecule type" value="Genomic_DNA"/>
</dbReference>
<dbReference type="InterPro" id="IPR008271">
    <property type="entry name" value="Ser/Thr_kinase_AS"/>
</dbReference>
<dbReference type="PANTHER" id="PTHR24348">
    <property type="entry name" value="SERINE/THREONINE-PROTEIN KINASE UNC-51-RELATED"/>
    <property type="match status" value="1"/>
</dbReference>
<dbReference type="KEGG" id="ptm:GSPATT00015987001"/>
<gene>
    <name evidence="7" type="ORF">GSPATT00015987001</name>
</gene>
<evidence type="ECO:0000256" key="4">
    <source>
        <dbReference type="ARBA" id="ARBA00022840"/>
    </source>
</evidence>
<dbReference type="GO" id="GO:0005829">
    <property type="term" value="C:cytosol"/>
    <property type="evidence" value="ECO:0000318"/>
    <property type="project" value="GO_Central"/>
</dbReference>
<evidence type="ECO:0000256" key="3">
    <source>
        <dbReference type="ARBA" id="ARBA00022777"/>
    </source>
</evidence>
<dbReference type="GO" id="GO:0004674">
    <property type="term" value="F:protein serine/threonine kinase activity"/>
    <property type="evidence" value="ECO:0000318"/>
    <property type="project" value="GO_Central"/>
</dbReference>
<keyword evidence="4 5" id="KW-0067">ATP-binding</keyword>
<keyword evidence="3" id="KW-0418">Kinase</keyword>
<proteinExistence type="predicted"/>
<dbReference type="PROSITE" id="PS00107">
    <property type="entry name" value="PROTEIN_KINASE_ATP"/>
    <property type="match status" value="1"/>
</dbReference>
<dbReference type="OMA" id="KVIKMSH"/>
<dbReference type="GO" id="GO:0016020">
    <property type="term" value="C:membrane"/>
    <property type="evidence" value="ECO:0000318"/>
    <property type="project" value="GO_Central"/>
</dbReference>
<dbReference type="PROSITE" id="PS00108">
    <property type="entry name" value="PROTEIN_KINASE_ST"/>
    <property type="match status" value="1"/>
</dbReference>